<evidence type="ECO:0000256" key="1">
    <source>
        <dbReference type="SAM" id="Phobius"/>
    </source>
</evidence>
<reference evidence="2 3" key="1">
    <citation type="submission" date="2019-02" db="EMBL/GenBank/DDBJ databases">
        <title>Deep-cultivation of Planctomycetes and their phenomic and genomic characterization uncovers novel biology.</title>
        <authorList>
            <person name="Wiegand S."/>
            <person name="Jogler M."/>
            <person name="Boedeker C."/>
            <person name="Pinto D."/>
            <person name="Vollmers J."/>
            <person name="Rivas-Marin E."/>
            <person name="Kohn T."/>
            <person name="Peeters S.H."/>
            <person name="Heuer A."/>
            <person name="Rast P."/>
            <person name="Oberbeckmann S."/>
            <person name="Bunk B."/>
            <person name="Jeske O."/>
            <person name="Meyerdierks A."/>
            <person name="Storesund J.E."/>
            <person name="Kallscheuer N."/>
            <person name="Luecker S."/>
            <person name="Lage O.M."/>
            <person name="Pohl T."/>
            <person name="Merkel B.J."/>
            <person name="Hornburger P."/>
            <person name="Mueller R.-W."/>
            <person name="Bruemmer F."/>
            <person name="Labrenz M."/>
            <person name="Spormann A.M."/>
            <person name="Op den Camp H."/>
            <person name="Overmann J."/>
            <person name="Amann R."/>
            <person name="Jetten M.S.M."/>
            <person name="Mascher T."/>
            <person name="Medema M.H."/>
            <person name="Devos D.P."/>
            <person name="Kaster A.-K."/>
            <person name="Ovreas L."/>
            <person name="Rohde M."/>
            <person name="Galperin M.Y."/>
            <person name="Jogler C."/>
        </authorList>
    </citation>
    <scope>NUCLEOTIDE SEQUENCE [LARGE SCALE GENOMIC DNA]</scope>
    <source>
        <strain evidence="2 3">Pla175</strain>
    </source>
</reference>
<organism evidence="2 3">
    <name type="scientific">Pirellulimonas nuda</name>
    <dbReference type="NCBI Taxonomy" id="2528009"/>
    <lineage>
        <taxon>Bacteria</taxon>
        <taxon>Pseudomonadati</taxon>
        <taxon>Planctomycetota</taxon>
        <taxon>Planctomycetia</taxon>
        <taxon>Pirellulales</taxon>
        <taxon>Lacipirellulaceae</taxon>
        <taxon>Pirellulimonas</taxon>
    </lineage>
</organism>
<evidence type="ECO:0000313" key="2">
    <source>
        <dbReference type="EMBL" id="QDU87689.1"/>
    </source>
</evidence>
<proteinExistence type="predicted"/>
<name>A0A518D881_9BACT</name>
<sequence>MARAYARTLGTLGMAVTLLRAAASGAGVEEAMTQALAALAGLAAVGLVVGWIAQATIDESVRQRLEAELAETQPAT</sequence>
<dbReference type="EMBL" id="CP036291">
    <property type="protein sequence ID" value="QDU87689.1"/>
    <property type="molecule type" value="Genomic_DNA"/>
</dbReference>
<evidence type="ECO:0000313" key="3">
    <source>
        <dbReference type="Proteomes" id="UP000317429"/>
    </source>
</evidence>
<dbReference type="AlphaFoldDB" id="A0A518D881"/>
<keyword evidence="1" id="KW-1133">Transmembrane helix</keyword>
<dbReference type="KEGG" id="pnd:Pla175_10550"/>
<protein>
    <submittedName>
        <fullName evidence="2">Uncharacterized protein</fullName>
    </submittedName>
</protein>
<gene>
    <name evidence="2" type="ORF">Pla175_10550</name>
</gene>
<dbReference type="Proteomes" id="UP000317429">
    <property type="component" value="Chromosome"/>
</dbReference>
<keyword evidence="3" id="KW-1185">Reference proteome</keyword>
<feature type="transmembrane region" description="Helical" evidence="1">
    <location>
        <begin position="35"/>
        <end position="53"/>
    </location>
</feature>
<accession>A0A518D881</accession>
<keyword evidence="1" id="KW-0472">Membrane</keyword>
<dbReference type="OrthoDB" id="283289at2"/>
<dbReference type="RefSeq" id="WP_145281806.1">
    <property type="nucleotide sequence ID" value="NZ_CP036291.1"/>
</dbReference>
<keyword evidence="1" id="KW-0812">Transmembrane</keyword>